<dbReference type="AlphaFoldDB" id="A0A914NGX0"/>
<evidence type="ECO:0000313" key="4">
    <source>
        <dbReference type="WBParaSite" id="Minc3s05051g37510"/>
    </source>
</evidence>
<sequence>MVKLFGKRKKMTALKKAQFDYKRKLHQYSSGCAFLSMGGKSKHHCGYCGIKVRSHHLQHVYNHINKPLFKCNICETGSNQKEFIEAHLKQEHNGEGGEIYDNRWRHLSVIKEVIKACFRELYKDPVHTPTIGDIFGLKRRHFDLVSELLEKETRKSSLRWAAKLHKAGEEYRPA</sequence>
<reference evidence="4" key="1">
    <citation type="submission" date="2022-11" db="UniProtKB">
        <authorList>
            <consortium name="WormBaseParasite"/>
        </authorList>
    </citation>
    <scope>IDENTIFICATION</scope>
</reference>
<evidence type="ECO:0000256" key="1">
    <source>
        <dbReference type="PROSITE-ProRule" id="PRU00042"/>
    </source>
</evidence>
<evidence type="ECO:0000313" key="3">
    <source>
        <dbReference type="Proteomes" id="UP000887563"/>
    </source>
</evidence>
<accession>A0A914NGX0</accession>
<keyword evidence="1" id="KW-0862">Zinc</keyword>
<dbReference type="Proteomes" id="UP000887563">
    <property type="component" value="Unplaced"/>
</dbReference>
<evidence type="ECO:0000259" key="2">
    <source>
        <dbReference type="PROSITE" id="PS50157"/>
    </source>
</evidence>
<feature type="domain" description="C2H2-type" evidence="2">
    <location>
        <begin position="69"/>
        <end position="97"/>
    </location>
</feature>
<keyword evidence="1" id="KW-0479">Metal-binding</keyword>
<keyword evidence="1" id="KW-0863">Zinc-finger</keyword>
<name>A0A914NGX0_MELIC</name>
<dbReference type="WBParaSite" id="Minc3s05051g37510">
    <property type="protein sequence ID" value="Minc3s05051g37510"/>
    <property type="gene ID" value="Minc3s05051g37510"/>
</dbReference>
<keyword evidence="3" id="KW-1185">Reference proteome</keyword>
<proteinExistence type="predicted"/>
<dbReference type="Gene3D" id="3.30.160.60">
    <property type="entry name" value="Classic Zinc Finger"/>
    <property type="match status" value="1"/>
</dbReference>
<dbReference type="PROSITE" id="PS50157">
    <property type="entry name" value="ZINC_FINGER_C2H2_2"/>
    <property type="match status" value="1"/>
</dbReference>
<protein>
    <submittedName>
        <fullName evidence="4">C2H2-type domain-containing protein</fullName>
    </submittedName>
</protein>
<organism evidence="3 4">
    <name type="scientific">Meloidogyne incognita</name>
    <name type="common">Southern root-knot nematode worm</name>
    <name type="synonym">Oxyuris incognita</name>
    <dbReference type="NCBI Taxonomy" id="6306"/>
    <lineage>
        <taxon>Eukaryota</taxon>
        <taxon>Metazoa</taxon>
        <taxon>Ecdysozoa</taxon>
        <taxon>Nematoda</taxon>
        <taxon>Chromadorea</taxon>
        <taxon>Rhabditida</taxon>
        <taxon>Tylenchina</taxon>
        <taxon>Tylenchomorpha</taxon>
        <taxon>Tylenchoidea</taxon>
        <taxon>Meloidogynidae</taxon>
        <taxon>Meloidogyninae</taxon>
        <taxon>Meloidogyne</taxon>
        <taxon>Meloidogyne incognita group</taxon>
    </lineage>
</organism>
<dbReference type="GO" id="GO:0008270">
    <property type="term" value="F:zinc ion binding"/>
    <property type="evidence" value="ECO:0007669"/>
    <property type="project" value="UniProtKB-KW"/>
</dbReference>
<dbReference type="InterPro" id="IPR013087">
    <property type="entry name" value="Znf_C2H2_type"/>
</dbReference>